<organism evidence="2 3">
    <name type="scientific">Liparis tanakae</name>
    <name type="common">Tanaka's snailfish</name>
    <dbReference type="NCBI Taxonomy" id="230148"/>
    <lineage>
        <taxon>Eukaryota</taxon>
        <taxon>Metazoa</taxon>
        <taxon>Chordata</taxon>
        <taxon>Craniata</taxon>
        <taxon>Vertebrata</taxon>
        <taxon>Euteleostomi</taxon>
        <taxon>Actinopterygii</taxon>
        <taxon>Neopterygii</taxon>
        <taxon>Teleostei</taxon>
        <taxon>Neoteleostei</taxon>
        <taxon>Acanthomorphata</taxon>
        <taxon>Eupercaria</taxon>
        <taxon>Perciformes</taxon>
        <taxon>Cottioidei</taxon>
        <taxon>Cottales</taxon>
        <taxon>Liparidae</taxon>
        <taxon>Liparis</taxon>
    </lineage>
</organism>
<comment type="caution">
    <text evidence="2">The sequence shown here is derived from an EMBL/GenBank/DDBJ whole genome shotgun (WGS) entry which is preliminary data.</text>
</comment>
<dbReference type="Proteomes" id="UP000314294">
    <property type="component" value="Unassembled WGS sequence"/>
</dbReference>
<sequence>MARGGGGALAARAQAMMSWESVRGPEVRRAGGKQGGEKVGGEKGLTPPAFSNKPALCSSWRTRATQNIKYLDDQTVPSQRDNVTVANLCLDAHALASREQ</sequence>
<protein>
    <submittedName>
        <fullName evidence="2">Uncharacterized protein</fullName>
    </submittedName>
</protein>
<reference evidence="2 3" key="1">
    <citation type="submission" date="2019-03" db="EMBL/GenBank/DDBJ databases">
        <title>First draft genome of Liparis tanakae, snailfish: a comprehensive survey of snailfish specific genes.</title>
        <authorList>
            <person name="Kim W."/>
            <person name="Song I."/>
            <person name="Jeong J.-H."/>
            <person name="Kim D."/>
            <person name="Kim S."/>
            <person name="Ryu S."/>
            <person name="Song J.Y."/>
            <person name="Lee S.K."/>
        </authorList>
    </citation>
    <scope>NUCLEOTIDE SEQUENCE [LARGE SCALE GENOMIC DNA]</scope>
    <source>
        <tissue evidence="2">Muscle</tissue>
    </source>
</reference>
<dbReference type="AlphaFoldDB" id="A0A4Z2JGJ6"/>
<gene>
    <name evidence="2" type="ORF">EYF80_000365</name>
</gene>
<accession>A0A4Z2JGJ6</accession>
<evidence type="ECO:0000256" key="1">
    <source>
        <dbReference type="SAM" id="MobiDB-lite"/>
    </source>
</evidence>
<dbReference type="EMBL" id="SRLO01000002">
    <property type="protein sequence ID" value="TNN89077.1"/>
    <property type="molecule type" value="Genomic_DNA"/>
</dbReference>
<evidence type="ECO:0000313" key="2">
    <source>
        <dbReference type="EMBL" id="TNN89077.1"/>
    </source>
</evidence>
<name>A0A4Z2JGJ6_9TELE</name>
<feature type="compositionally biased region" description="Basic and acidic residues" evidence="1">
    <location>
        <begin position="23"/>
        <end position="41"/>
    </location>
</feature>
<keyword evidence="3" id="KW-1185">Reference proteome</keyword>
<feature type="region of interest" description="Disordered" evidence="1">
    <location>
        <begin position="1"/>
        <end position="54"/>
    </location>
</feature>
<proteinExistence type="predicted"/>
<evidence type="ECO:0000313" key="3">
    <source>
        <dbReference type="Proteomes" id="UP000314294"/>
    </source>
</evidence>